<dbReference type="AlphaFoldDB" id="A0AAN8MBK9"/>
<dbReference type="Proteomes" id="UP001356427">
    <property type="component" value="Unassembled WGS sequence"/>
</dbReference>
<feature type="compositionally biased region" description="Polar residues" evidence="1">
    <location>
        <begin position="57"/>
        <end position="72"/>
    </location>
</feature>
<keyword evidence="4" id="KW-1185">Reference proteome</keyword>
<keyword evidence="2" id="KW-0812">Transmembrane</keyword>
<accession>A0AAN8MBK9</accession>
<proteinExistence type="predicted"/>
<dbReference type="GO" id="GO:0097197">
    <property type="term" value="C:tetraspanin-enriched microdomain"/>
    <property type="evidence" value="ECO:0007669"/>
    <property type="project" value="InterPro"/>
</dbReference>
<comment type="caution">
    <text evidence="3">The sequence shown here is derived from an EMBL/GenBank/DDBJ whole genome shotgun (WGS) entry which is preliminary data.</text>
</comment>
<evidence type="ECO:0000256" key="2">
    <source>
        <dbReference type="SAM" id="Phobius"/>
    </source>
</evidence>
<reference evidence="3 4" key="1">
    <citation type="submission" date="2021-04" db="EMBL/GenBank/DDBJ databases">
        <authorList>
            <person name="De Guttry C."/>
            <person name="Zahm M."/>
            <person name="Klopp C."/>
            <person name="Cabau C."/>
            <person name="Louis A."/>
            <person name="Berthelot C."/>
            <person name="Parey E."/>
            <person name="Roest Crollius H."/>
            <person name="Montfort J."/>
            <person name="Robinson-Rechavi M."/>
            <person name="Bucao C."/>
            <person name="Bouchez O."/>
            <person name="Gislard M."/>
            <person name="Lluch J."/>
            <person name="Milhes M."/>
            <person name="Lampietro C."/>
            <person name="Lopez Roques C."/>
            <person name="Donnadieu C."/>
            <person name="Braasch I."/>
            <person name="Desvignes T."/>
            <person name="Postlethwait J."/>
            <person name="Bobe J."/>
            <person name="Wedekind C."/>
            <person name="Guiguen Y."/>
        </authorList>
    </citation>
    <scope>NUCLEOTIDE SEQUENCE [LARGE SCALE GENOMIC DNA]</scope>
    <source>
        <strain evidence="3">Cs_M1</strain>
        <tissue evidence="3">Blood</tissue>
    </source>
</reference>
<gene>
    <name evidence="3" type="ORF">J4Q44_G00072730</name>
</gene>
<keyword evidence="2" id="KW-1133">Transmembrane helix</keyword>
<organism evidence="3 4">
    <name type="scientific">Coregonus suidteri</name>
    <dbReference type="NCBI Taxonomy" id="861788"/>
    <lineage>
        <taxon>Eukaryota</taxon>
        <taxon>Metazoa</taxon>
        <taxon>Chordata</taxon>
        <taxon>Craniata</taxon>
        <taxon>Vertebrata</taxon>
        <taxon>Euteleostomi</taxon>
        <taxon>Actinopterygii</taxon>
        <taxon>Neopterygii</taxon>
        <taxon>Teleostei</taxon>
        <taxon>Protacanthopterygii</taxon>
        <taxon>Salmoniformes</taxon>
        <taxon>Salmonidae</taxon>
        <taxon>Coregoninae</taxon>
        <taxon>Coregonus</taxon>
    </lineage>
</organism>
<dbReference type="Pfam" id="PF15050">
    <property type="entry name" value="SCIMP"/>
    <property type="match status" value="1"/>
</dbReference>
<feature type="transmembrane region" description="Helical" evidence="2">
    <location>
        <begin position="20"/>
        <end position="42"/>
    </location>
</feature>
<evidence type="ECO:0000313" key="4">
    <source>
        <dbReference type="Proteomes" id="UP001356427"/>
    </source>
</evidence>
<name>A0AAN8MBK9_9TELE</name>
<feature type="region of interest" description="Disordered" evidence="1">
    <location>
        <begin position="57"/>
        <end position="86"/>
    </location>
</feature>
<dbReference type="EMBL" id="JAGTTL010000005">
    <property type="protein sequence ID" value="KAK6322481.1"/>
    <property type="molecule type" value="Genomic_DNA"/>
</dbReference>
<dbReference type="InterPro" id="IPR028181">
    <property type="entry name" value="SCIMP"/>
</dbReference>
<evidence type="ECO:0000313" key="3">
    <source>
        <dbReference type="EMBL" id="KAK6322481.1"/>
    </source>
</evidence>
<keyword evidence="2" id="KW-0472">Membrane</keyword>
<evidence type="ECO:0000256" key="1">
    <source>
        <dbReference type="SAM" id="MobiDB-lite"/>
    </source>
</evidence>
<protein>
    <recommendedName>
        <fullName evidence="5">SLP adapter and CSK-interacting membrane protein</fullName>
    </recommendedName>
</protein>
<sequence length="160" mass="18369">MYIWALLCTRSPMEPLREHFWLWVILGMIFVSLVISLIFILINKCISKKAAEQYNTNTSSHTTPEFYAQSSKYHPKDLEDDLPPLPPRTQFLTSCPKTESYENLAELPDYVKVDDKAPPPLYHHTDTLVCQDVSHDHDGISEDYDNIGADCQSEDYDDLG</sequence>
<dbReference type="GO" id="GO:0001772">
    <property type="term" value="C:immunological synapse"/>
    <property type="evidence" value="ECO:0007669"/>
    <property type="project" value="InterPro"/>
</dbReference>
<evidence type="ECO:0008006" key="5">
    <source>
        <dbReference type="Google" id="ProtNLM"/>
    </source>
</evidence>